<dbReference type="GO" id="GO:0045547">
    <property type="term" value="F:ditrans,polycis-polyprenyl diphosphate synthase [(2E,6E)-farnesyl diphosphate specific] activity"/>
    <property type="evidence" value="ECO:0007669"/>
    <property type="project" value="TreeGrafter"/>
</dbReference>
<dbReference type="GO" id="GO:0005783">
    <property type="term" value="C:endoplasmic reticulum"/>
    <property type="evidence" value="ECO:0007669"/>
    <property type="project" value="TreeGrafter"/>
</dbReference>
<dbReference type="Pfam" id="PF01255">
    <property type="entry name" value="Prenyltransf"/>
    <property type="match status" value="1"/>
</dbReference>
<dbReference type="Proteomes" id="UP000037035">
    <property type="component" value="Unassembled WGS sequence"/>
</dbReference>
<protein>
    <recommendedName>
        <fullName evidence="3">Alkyl transferase</fullName>
        <ecNumber evidence="3">2.5.1.-</ecNumber>
    </recommendedName>
</protein>
<accession>A0A0L6UQ13</accession>
<dbReference type="EC" id="2.5.1.-" evidence="3"/>
<dbReference type="AlphaFoldDB" id="A0A0L6UQ13"/>
<comment type="similarity">
    <text evidence="1 3">Belongs to the UPP synthase family.</text>
</comment>
<dbReference type="SUPFAM" id="SSF64005">
    <property type="entry name" value="Undecaprenyl diphosphate synthase"/>
    <property type="match status" value="1"/>
</dbReference>
<dbReference type="GO" id="GO:0005811">
    <property type="term" value="C:lipid droplet"/>
    <property type="evidence" value="ECO:0007669"/>
    <property type="project" value="TreeGrafter"/>
</dbReference>
<dbReference type="PANTHER" id="PTHR10291">
    <property type="entry name" value="DEHYDRODOLICHYL DIPHOSPHATE SYNTHASE FAMILY MEMBER"/>
    <property type="match status" value="1"/>
</dbReference>
<dbReference type="InterPro" id="IPR036424">
    <property type="entry name" value="UPP_synth-like_sf"/>
</dbReference>
<dbReference type="VEuPathDB" id="FungiDB:VP01_469g4"/>
<keyword evidence="5" id="KW-1185">Reference proteome</keyword>
<dbReference type="GO" id="GO:0016020">
    <property type="term" value="C:membrane"/>
    <property type="evidence" value="ECO:0007669"/>
    <property type="project" value="TreeGrafter"/>
</dbReference>
<name>A0A0L6UQ13_9BASI</name>
<keyword evidence="2 3" id="KW-0808">Transferase</keyword>
<evidence type="ECO:0000256" key="1">
    <source>
        <dbReference type="ARBA" id="ARBA00005432"/>
    </source>
</evidence>
<dbReference type="InterPro" id="IPR018520">
    <property type="entry name" value="UPP_synth-like_CS"/>
</dbReference>
<dbReference type="GO" id="GO:0016094">
    <property type="term" value="P:polyprenol biosynthetic process"/>
    <property type="evidence" value="ECO:0007669"/>
    <property type="project" value="TreeGrafter"/>
</dbReference>
<evidence type="ECO:0000256" key="2">
    <source>
        <dbReference type="ARBA" id="ARBA00022679"/>
    </source>
</evidence>
<reference evidence="4 5" key="1">
    <citation type="submission" date="2015-08" db="EMBL/GenBank/DDBJ databases">
        <title>Next Generation Sequencing and Analysis of the Genome of Puccinia sorghi L Schw, the Causal Agent of Maize Common Rust.</title>
        <authorList>
            <person name="Rochi L."/>
            <person name="Burguener G."/>
            <person name="Darino M."/>
            <person name="Turjanski A."/>
            <person name="Kreff E."/>
            <person name="Dieguez M.J."/>
            <person name="Sacco F."/>
        </authorList>
    </citation>
    <scope>NUCLEOTIDE SEQUENCE [LARGE SCALE GENOMIC DNA]</scope>
    <source>
        <strain evidence="4 5">RO10H11247</strain>
    </source>
</reference>
<dbReference type="PANTHER" id="PTHR10291:SF43">
    <property type="entry name" value="DEHYDRODOLICHYL DIPHOSPHATE SYNTHASE COMPLEX SUBUNIT DHDDS"/>
    <property type="match status" value="1"/>
</dbReference>
<evidence type="ECO:0000313" key="4">
    <source>
        <dbReference type="EMBL" id="KNZ49915.1"/>
    </source>
</evidence>
<evidence type="ECO:0000313" key="5">
    <source>
        <dbReference type="Proteomes" id="UP000037035"/>
    </source>
</evidence>
<dbReference type="InterPro" id="IPR001441">
    <property type="entry name" value="UPP_synth-like"/>
</dbReference>
<dbReference type="PROSITE" id="PS01066">
    <property type="entry name" value="UPP_SYNTHASE"/>
    <property type="match status" value="1"/>
</dbReference>
<dbReference type="OrthoDB" id="4173905at2759"/>
<dbReference type="CDD" id="cd00475">
    <property type="entry name" value="Cis_IPPS"/>
    <property type="match status" value="1"/>
</dbReference>
<dbReference type="NCBIfam" id="TIGR00055">
    <property type="entry name" value="uppS"/>
    <property type="match status" value="1"/>
</dbReference>
<dbReference type="STRING" id="27349.A0A0L6UQ13"/>
<dbReference type="Gene3D" id="3.40.1180.10">
    <property type="entry name" value="Decaprenyl diphosphate synthase-like"/>
    <property type="match status" value="2"/>
</dbReference>
<dbReference type="GO" id="GO:1904423">
    <property type="term" value="C:dehydrodolichyl diphosphate synthase complex"/>
    <property type="evidence" value="ECO:0007669"/>
    <property type="project" value="TreeGrafter"/>
</dbReference>
<dbReference type="EMBL" id="LAVV01009834">
    <property type="protein sequence ID" value="KNZ49915.1"/>
    <property type="molecule type" value="Genomic_DNA"/>
</dbReference>
<comment type="caution">
    <text evidence="4">The sequence shown here is derived from an EMBL/GenBank/DDBJ whole genome shotgun (WGS) entry which is preliminary data.</text>
</comment>
<sequence>MDRMVWAITRLIPARLYPYLRTVLIKSLQMGPLPRHVGFIMDGNRRFSRATGVAIEEGHLAGFEALKRILELLLRLNIPNVTIYAFAIENFNRPHSEVNKLMDLARTKLVQICEKGQLLDRYGIRVVVIGRKDLLPTDIRQSVEKVEAMTKQNTKQVVVLASRKMNHPLQAGTVFKRRVPVLIAGRNGVGNVHERDGDNELWKRMRRNEQVFFFFFNRSMMSMSMMEKNLYTAHSAALDMLIRTSGETRLSDFMLWQTSLLSLSHLPSPSSSSASVHFVPTFWPRFGILDVLPILLGWQAEQISSRLFPFLFPYHSRSNDASGYFARDIHIEKGACK</sequence>
<proteinExistence type="inferred from homology"/>
<gene>
    <name evidence="4" type="primary">uppS</name>
    <name evidence="4" type="ORF">VP01_469g4</name>
</gene>
<evidence type="ECO:0000256" key="3">
    <source>
        <dbReference type="RuleBase" id="RU363018"/>
    </source>
</evidence>
<organism evidence="4 5">
    <name type="scientific">Puccinia sorghi</name>
    <dbReference type="NCBI Taxonomy" id="27349"/>
    <lineage>
        <taxon>Eukaryota</taxon>
        <taxon>Fungi</taxon>
        <taxon>Dikarya</taxon>
        <taxon>Basidiomycota</taxon>
        <taxon>Pucciniomycotina</taxon>
        <taxon>Pucciniomycetes</taxon>
        <taxon>Pucciniales</taxon>
        <taxon>Pucciniaceae</taxon>
        <taxon>Puccinia</taxon>
    </lineage>
</organism>